<feature type="compositionally biased region" description="Low complexity" evidence="1">
    <location>
        <begin position="132"/>
        <end position="143"/>
    </location>
</feature>
<protein>
    <submittedName>
        <fullName evidence="2">Uncharacterized protein</fullName>
    </submittedName>
</protein>
<name>A0A4S4L406_9AGAM</name>
<accession>A0A4S4L406</accession>
<organism evidence="2 3">
    <name type="scientific">Phellinidium pouzarii</name>
    <dbReference type="NCBI Taxonomy" id="167371"/>
    <lineage>
        <taxon>Eukaryota</taxon>
        <taxon>Fungi</taxon>
        <taxon>Dikarya</taxon>
        <taxon>Basidiomycota</taxon>
        <taxon>Agaricomycotina</taxon>
        <taxon>Agaricomycetes</taxon>
        <taxon>Hymenochaetales</taxon>
        <taxon>Hymenochaetaceae</taxon>
        <taxon>Phellinidium</taxon>
    </lineage>
</organism>
<feature type="region of interest" description="Disordered" evidence="1">
    <location>
        <begin position="129"/>
        <end position="205"/>
    </location>
</feature>
<evidence type="ECO:0000256" key="1">
    <source>
        <dbReference type="SAM" id="MobiDB-lite"/>
    </source>
</evidence>
<evidence type="ECO:0000313" key="3">
    <source>
        <dbReference type="Proteomes" id="UP000308199"/>
    </source>
</evidence>
<comment type="caution">
    <text evidence="2">The sequence shown here is derived from an EMBL/GenBank/DDBJ whole genome shotgun (WGS) entry which is preliminary data.</text>
</comment>
<reference evidence="2 3" key="1">
    <citation type="submission" date="2019-02" db="EMBL/GenBank/DDBJ databases">
        <title>Genome sequencing of the rare red list fungi Phellinidium pouzarii.</title>
        <authorList>
            <person name="Buettner E."/>
            <person name="Kellner H."/>
        </authorList>
    </citation>
    <scope>NUCLEOTIDE SEQUENCE [LARGE SCALE GENOMIC DNA]</scope>
    <source>
        <strain evidence="2 3">DSM 108285</strain>
    </source>
</reference>
<dbReference type="EMBL" id="SGPK01000226">
    <property type="protein sequence ID" value="THH05937.1"/>
    <property type="molecule type" value="Genomic_DNA"/>
</dbReference>
<evidence type="ECO:0000313" key="2">
    <source>
        <dbReference type="EMBL" id="THH05937.1"/>
    </source>
</evidence>
<dbReference type="AlphaFoldDB" id="A0A4S4L406"/>
<keyword evidence="3" id="KW-1185">Reference proteome</keyword>
<gene>
    <name evidence="2" type="ORF">EW145_g4422</name>
</gene>
<sequence>MTFPTINPMLGILDIVHVLAGVKQLPRKLACLFRAAPDSCTCKQADAASNRTSRGRRGSHSSSSYINERYISSECAHPSSPRPARWSGMVRPILTYAQLEAALSENRRSLIRSDFLDLTGADDFSLVTGPGLRPSIPESSSGSRSRRLSTLERSPSTAASSYGRGLTPPPDHFRRRARARVSGGSTKRRSRRVLSRTVRNEFEPN</sequence>
<dbReference type="Proteomes" id="UP000308199">
    <property type="component" value="Unassembled WGS sequence"/>
</dbReference>
<feature type="region of interest" description="Disordered" evidence="1">
    <location>
        <begin position="44"/>
        <end position="63"/>
    </location>
</feature>
<proteinExistence type="predicted"/>